<sequence length="375" mass="42985">MLKTFVHLLIAGALGTATLHAQDAQPWTPEKAKAWQEKSGWLNGCNFIPSNAINQLEMWQADTFDTATIDRELGLAESLGFTSVRVFLHDLLWQQDSKGFSKRIDTFLGLAEKHHIGVLFVLFDSCWYPKPKLGKQPDPLPHRHNSGWVQSPGIDALMDENQIPRLHEYVTGVVKQFANDPRIHGWDVWNEPDNNDGGKSKRPDLEPDQKIKSQHVEKLLPQVFAWAREGKPTQPLTSGVWLGDWSDPNKMYLIQRIQLEQSDVISFHCYGKPDHLTKLIGQLRRYNRPILCTEYMARPEGSTFDPNLGVLKKEGVGAYCWGFVSGKSQTIYPWDSWEKDYDGEPQLWFHDIFRTDGTPYRQPEVDYIRSLTGKK</sequence>
<dbReference type="SUPFAM" id="SSF51445">
    <property type="entry name" value="(Trans)glycosidases"/>
    <property type="match status" value="1"/>
</dbReference>
<dbReference type="KEGG" id="lamb:KBB96_07780"/>
<keyword evidence="4" id="KW-1185">Reference proteome</keyword>
<feature type="compositionally biased region" description="Basic and acidic residues" evidence="1">
    <location>
        <begin position="196"/>
        <end position="209"/>
    </location>
</feature>
<feature type="region of interest" description="Disordered" evidence="1">
    <location>
        <begin position="188"/>
        <end position="209"/>
    </location>
</feature>
<evidence type="ECO:0000256" key="1">
    <source>
        <dbReference type="SAM" id="MobiDB-lite"/>
    </source>
</evidence>
<organism evidence="3 4">
    <name type="scientific">Luteolibacter ambystomatis</name>
    <dbReference type="NCBI Taxonomy" id="2824561"/>
    <lineage>
        <taxon>Bacteria</taxon>
        <taxon>Pseudomonadati</taxon>
        <taxon>Verrucomicrobiota</taxon>
        <taxon>Verrucomicrobiia</taxon>
        <taxon>Verrucomicrobiales</taxon>
        <taxon>Verrucomicrobiaceae</taxon>
        <taxon>Luteolibacter</taxon>
    </lineage>
</organism>
<gene>
    <name evidence="3" type="ORF">KBB96_07780</name>
</gene>
<feature type="signal peptide" evidence="2">
    <location>
        <begin position="1"/>
        <end position="21"/>
    </location>
</feature>
<accession>A0A975PH01</accession>
<protein>
    <submittedName>
        <fullName evidence="3">1,4-beta-xylanase</fullName>
    </submittedName>
</protein>
<evidence type="ECO:0000313" key="3">
    <source>
        <dbReference type="EMBL" id="QUE52781.1"/>
    </source>
</evidence>
<evidence type="ECO:0000256" key="2">
    <source>
        <dbReference type="SAM" id="SignalP"/>
    </source>
</evidence>
<dbReference type="EMBL" id="CP073100">
    <property type="protein sequence ID" value="QUE52781.1"/>
    <property type="molecule type" value="Genomic_DNA"/>
</dbReference>
<keyword evidence="2" id="KW-0732">Signal</keyword>
<dbReference type="RefSeq" id="WP_211634078.1">
    <property type="nucleotide sequence ID" value="NZ_CP073100.1"/>
</dbReference>
<feature type="chain" id="PRO_5037087131" evidence="2">
    <location>
        <begin position="22"/>
        <end position="375"/>
    </location>
</feature>
<dbReference type="AlphaFoldDB" id="A0A975PH01"/>
<proteinExistence type="predicted"/>
<dbReference type="InterPro" id="IPR017853">
    <property type="entry name" value="GH"/>
</dbReference>
<dbReference type="Proteomes" id="UP000676169">
    <property type="component" value="Chromosome"/>
</dbReference>
<evidence type="ECO:0000313" key="4">
    <source>
        <dbReference type="Proteomes" id="UP000676169"/>
    </source>
</evidence>
<reference evidence="3" key="1">
    <citation type="submission" date="2021-04" db="EMBL/GenBank/DDBJ databases">
        <title>Luteolibacter sp. 32A isolated from the skin of an Anderson's salamander (Ambystoma andersonii).</title>
        <authorList>
            <person name="Spergser J."/>
            <person name="Busse H.-J."/>
        </authorList>
    </citation>
    <scope>NUCLEOTIDE SEQUENCE</scope>
    <source>
        <strain evidence="3">32A</strain>
    </source>
</reference>
<dbReference type="Gene3D" id="3.20.20.80">
    <property type="entry name" value="Glycosidases"/>
    <property type="match status" value="1"/>
</dbReference>
<name>A0A975PH01_9BACT</name>